<evidence type="ECO:0000256" key="3">
    <source>
        <dbReference type="ARBA" id="ARBA00022884"/>
    </source>
</evidence>
<feature type="compositionally biased region" description="Acidic residues" evidence="5">
    <location>
        <begin position="142"/>
        <end position="162"/>
    </location>
</feature>
<dbReference type="SUPFAM" id="SSF54928">
    <property type="entry name" value="RNA-binding domain, RBD"/>
    <property type="match status" value="1"/>
</dbReference>
<evidence type="ECO:0000313" key="6">
    <source>
        <dbReference type="EMBL" id="EHB06196.1"/>
    </source>
</evidence>
<dbReference type="InterPro" id="IPR035979">
    <property type="entry name" value="RBD_domain_sf"/>
</dbReference>
<dbReference type="AlphaFoldDB" id="G5BA85"/>
<dbReference type="InParanoid" id="G5BA85"/>
<name>G5BA85_HETGA</name>
<dbReference type="EMBL" id="JH169220">
    <property type="protein sequence ID" value="EHB06196.1"/>
    <property type="molecule type" value="Genomic_DNA"/>
</dbReference>
<evidence type="ECO:0000256" key="1">
    <source>
        <dbReference type="ARBA" id="ARBA00004123"/>
    </source>
</evidence>
<sequence>MLEEVQRALKITTFEAYKISITVAKKQLRNKCKEKRKNENSESPKKELKTKKAKMADKKARLVPELQDGKVCGFAFVQFKTLLEKGKAHKGTNIKDIKGWTVAMDWTLAKDKLNDTQSVSAPGEMCLEPKHQESVKKNGRVEEEDAAAAEVDWDDDGEDEEENNKRPHIKDPFAKTWTPGVVPQA</sequence>
<feature type="compositionally biased region" description="Basic and acidic residues" evidence="5">
    <location>
        <begin position="163"/>
        <end position="173"/>
    </location>
</feature>
<dbReference type="PANTHER" id="PTHR48039">
    <property type="entry name" value="RNA-BINDING MOTIF PROTEIN 14B"/>
    <property type="match status" value="1"/>
</dbReference>
<keyword evidence="4" id="KW-0539">Nucleus</keyword>
<accession>G5BA85</accession>
<comment type="subcellular location">
    <subcellularLocation>
        <location evidence="1">Nucleus</location>
    </subcellularLocation>
</comment>
<keyword evidence="3" id="KW-0694">RNA-binding</keyword>
<proteinExistence type="predicted"/>
<dbReference type="GO" id="GO:0003729">
    <property type="term" value="F:mRNA binding"/>
    <property type="evidence" value="ECO:0007669"/>
    <property type="project" value="TreeGrafter"/>
</dbReference>
<evidence type="ECO:0000256" key="5">
    <source>
        <dbReference type="SAM" id="MobiDB-lite"/>
    </source>
</evidence>
<evidence type="ECO:0000313" key="7">
    <source>
        <dbReference type="Proteomes" id="UP000006813"/>
    </source>
</evidence>
<feature type="compositionally biased region" description="Basic and acidic residues" evidence="5">
    <location>
        <begin position="36"/>
        <end position="47"/>
    </location>
</feature>
<organism evidence="6 7">
    <name type="scientific">Heterocephalus glaber</name>
    <name type="common">Naked mole rat</name>
    <dbReference type="NCBI Taxonomy" id="10181"/>
    <lineage>
        <taxon>Eukaryota</taxon>
        <taxon>Metazoa</taxon>
        <taxon>Chordata</taxon>
        <taxon>Craniata</taxon>
        <taxon>Vertebrata</taxon>
        <taxon>Euteleostomi</taxon>
        <taxon>Mammalia</taxon>
        <taxon>Eutheria</taxon>
        <taxon>Euarchontoglires</taxon>
        <taxon>Glires</taxon>
        <taxon>Rodentia</taxon>
        <taxon>Hystricomorpha</taxon>
        <taxon>Bathyergidae</taxon>
        <taxon>Heterocephalus</taxon>
    </lineage>
</organism>
<dbReference type="PANTHER" id="PTHR48039:SF5">
    <property type="entry name" value="RNA-BINDING PROTEIN 28"/>
    <property type="match status" value="1"/>
</dbReference>
<evidence type="ECO:0000256" key="4">
    <source>
        <dbReference type="ARBA" id="ARBA00023242"/>
    </source>
</evidence>
<feature type="compositionally biased region" description="Basic and acidic residues" evidence="5">
    <location>
        <begin position="127"/>
        <end position="141"/>
    </location>
</feature>
<keyword evidence="2" id="KW-0677">Repeat</keyword>
<dbReference type="GO" id="GO:0005730">
    <property type="term" value="C:nucleolus"/>
    <property type="evidence" value="ECO:0007669"/>
    <property type="project" value="TreeGrafter"/>
</dbReference>
<dbReference type="Proteomes" id="UP000006813">
    <property type="component" value="Unassembled WGS sequence"/>
</dbReference>
<protein>
    <submittedName>
        <fullName evidence="6">RNA-binding protein 28</fullName>
    </submittedName>
</protein>
<gene>
    <name evidence="6" type="ORF">GW7_02707</name>
</gene>
<evidence type="ECO:0000256" key="2">
    <source>
        <dbReference type="ARBA" id="ARBA00022737"/>
    </source>
</evidence>
<feature type="region of interest" description="Disordered" evidence="5">
    <location>
        <begin position="30"/>
        <end position="57"/>
    </location>
</feature>
<feature type="region of interest" description="Disordered" evidence="5">
    <location>
        <begin position="119"/>
        <end position="185"/>
    </location>
</feature>
<dbReference type="InterPro" id="IPR051945">
    <property type="entry name" value="RRM_MRD1_RNA_proc_ribogen"/>
</dbReference>
<dbReference type="STRING" id="10181.G5BA85"/>
<reference evidence="6 7" key="1">
    <citation type="journal article" date="2011" name="Nature">
        <title>Genome sequencing reveals insights into physiology and longevity of the naked mole rat.</title>
        <authorList>
            <person name="Kim E.B."/>
            <person name="Fang X."/>
            <person name="Fushan A.A."/>
            <person name="Huang Z."/>
            <person name="Lobanov A.V."/>
            <person name="Han L."/>
            <person name="Marino S.M."/>
            <person name="Sun X."/>
            <person name="Turanov A.A."/>
            <person name="Yang P."/>
            <person name="Yim S.H."/>
            <person name="Zhao X."/>
            <person name="Kasaikina M.V."/>
            <person name="Stoletzki N."/>
            <person name="Peng C."/>
            <person name="Polak P."/>
            <person name="Xiong Z."/>
            <person name="Kiezun A."/>
            <person name="Zhu Y."/>
            <person name="Chen Y."/>
            <person name="Kryukov G.V."/>
            <person name="Zhang Q."/>
            <person name="Peshkin L."/>
            <person name="Yang L."/>
            <person name="Bronson R.T."/>
            <person name="Buffenstein R."/>
            <person name="Wang B."/>
            <person name="Han C."/>
            <person name="Li Q."/>
            <person name="Chen L."/>
            <person name="Zhao W."/>
            <person name="Sunyaev S.R."/>
            <person name="Park T.J."/>
            <person name="Zhang G."/>
            <person name="Wang J."/>
            <person name="Gladyshev V.N."/>
        </authorList>
    </citation>
    <scope>NUCLEOTIDE SEQUENCE [LARGE SCALE GENOMIC DNA]</scope>
</reference>